<reference evidence="2" key="2">
    <citation type="submission" date="2023-01" db="EMBL/GenBank/DDBJ databases">
        <authorList>
            <person name="Sun Q."/>
            <person name="Evtushenko L."/>
        </authorList>
    </citation>
    <scope>NUCLEOTIDE SEQUENCE</scope>
    <source>
        <strain evidence="2">VKM Ac-1246</strain>
    </source>
</reference>
<reference evidence="2" key="1">
    <citation type="journal article" date="2014" name="Int. J. Syst. Evol. Microbiol.">
        <title>Complete genome of a new Firmicutes species belonging to the dominant human colonic microbiota ('Ruminococcus bicirculans') reveals two chromosomes and a selective capacity to utilize plant glucans.</title>
        <authorList>
            <consortium name="NISC Comparative Sequencing Program"/>
            <person name="Wegmann U."/>
            <person name="Louis P."/>
            <person name="Goesmann A."/>
            <person name="Henrissat B."/>
            <person name="Duncan S.H."/>
            <person name="Flint H.J."/>
        </authorList>
    </citation>
    <scope>NUCLEOTIDE SEQUENCE</scope>
    <source>
        <strain evidence="2">VKM Ac-1246</strain>
    </source>
</reference>
<accession>A0ABQ5T210</accession>
<gene>
    <name evidence="2" type="ORF">GCM10017579_45160</name>
</gene>
<sequence>MSFFNKAKDAAKQGVDKVGADKVGDGIDRAGEFADEKTGGKHSDKIDKGVDAARDHVDRMDGGEDGNR</sequence>
<protein>
    <recommendedName>
        <fullName evidence="4">Antitoxin</fullName>
    </recommendedName>
</protein>
<evidence type="ECO:0000313" key="3">
    <source>
        <dbReference type="Proteomes" id="UP001142292"/>
    </source>
</evidence>
<dbReference type="EMBL" id="BSEL01000012">
    <property type="protein sequence ID" value="GLJ70480.1"/>
    <property type="molecule type" value="Genomic_DNA"/>
</dbReference>
<comment type="caution">
    <text evidence="2">The sequence shown here is derived from an EMBL/GenBank/DDBJ whole genome shotgun (WGS) entry which is preliminary data.</text>
</comment>
<dbReference type="Proteomes" id="UP001142292">
    <property type="component" value="Unassembled WGS sequence"/>
</dbReference>
<keyword evidence="3" id="KW-1185">Reference proteome</keyword>
<proteinExistence type="predicted"/>
<dbReference type="RefSeq" id="WP_189119728.1">
    <property type="nucleotide sequence ID" value="NZ_BMRK01000014.1"/>
</dbReference>
<feature type="region of interest" description="Disordered" evidence="1">
    <location>
        <begin position="1"/>
        <end position="68"/>
    </location>
</feature>
<dbReference type="InterPro" id="IPR028037">
    <property type="entry name" value="Antitoxin_Rv0909/MT0933"/>
</dbReference>
<evidence type="ECO:0008006" key="4">
    <source>
        <dbReference type="Google" id="ProtNLM"/>
    </source>
</evidence>
<evidence type="ECO:0000313" key="2">
    <source>
        <dbReference type="EMBL" id="GLJ70480.1"/>
    </source>
</evidence>
<organism evidence="2 3">
    <name type="scientific">Nocardioides luteus</name>
    <dbReference type="NCBI Taxonomy" id="1844"/>
    <lineage>
        <taxon>Bacteria</taxon>
        <taxon>Bacillati</taxon>
        <taxon>Actinomycetota</taxon>
        <taxon>Actinomycetes</taxon>
        <taxon>Propionibacteriales</taxon>
        <taxon>Nocardioidaceae</taxon>
        <taxon>Nocardioides</taxon>
    </lineage>
</organism>
<name>A0ABQ5T210_9ACTN</name>
<evidence type="ECO:0000256" key="1">
    <source>
        <dbReference type="SAM" id="MobiDB-lite"/>
    </source>
</evidence>
<dbReference type="Pfam" id="PF14013">
    <property type="entry name" value="MT0933_antitox"/>
    <property type="match status" value="1"/>
</dbReference>